<evidence type="ECO:0000256" key="5">
    <source>
        <dbReference type="ARBA" id="ARBA00022679"/>
    </source>
</evidence>
<evidence type="ECO:0000256" key="7">
    <source>
        <dbReference type="ARBA" id="ARBA00022777"/>
    </source>
</evidence>
<dbReference type="PANTHER" id="PTHR14456">
    <property type="entry name" value="INOSITOL POLYPHOSPHATE KINASE 1"/>
    <property type="match status" value="1"/>
</dbReference>
<protein>
    <recommendedName>
        <fullName evidence="4 9">Inositol-pentakisphosphate 2-kinase</fullName>
        <ecNumber evidence="3 9">2.7.1.158</ecNumber>
    </recommendedName>
</protein>
<proteinExistence type="inferred from homology"/>
<evidence type="ECO:0000256" key="2">
    <source>
        <dbReference type="ARBA" id="ARBA00008305"/>
    </source>
</evidence>
<evidence type="ECO:0000313" key="12">
    <source>
        <dbReference type="Proteomes" id="UP000267821"/>
    </source>
</evidence>
<comment type="similarity">
    <text evidence="2">Belongs to the IPK1 type 1 family.</text>
</comment>
<dbReference type="OrthoDB" id="272370at2759"/>
<dbReference type="GO" id="GO:0005634">
    <property type="term" value="C:nucleus"/>
    <property type="evidence" value="ECO:0007669"/>
    <property type="project" value="TreeGrafter"/>
</dbReference>
<comment type="domain">
    <text evidence="9">The EXKPK motif is conserved in inositol-pentakisphosphate 2-kinases of both family 1 and 2.</text>
</comment>
<dbReference type="EC" id="2.7.1.158" evidence="3 9"/>
<evidence type="ECO:0000256" key="1">
    <source>
        <dbReference type="ARBA" id="ARBA00003979"/>
    </source>
</evidence>
<comment type="function">
    <text evidence="1">Has kinase activity and phosphorylates inositol-1,3,4,5,6-pentakisphosphate (Ins(1,3,4,5,6)P5) to produce 1,2,3,4,5,6-hexakisphosphate (InsP6), also known as phytate.</text>
</comment>
<keyword evidence="12" id="KW-1185">Reference proteome</keyword>
<comment type="function">
    <text evidence="9">Phosphorylates Ins(1,3,4,5,6)P5 at position 2 to form Ins(1,2,3,4,5,6)P6 (InsP6 or phytate).</text>
</comment>
<keyword evidence="7 9" id="KW-0418">Kinase</keyword>
<dbReference type="GO" id="GO:0032958">
    <property type="term" value="P:inositol phosphate biosynthetic process"/>
    <property type="evidence" value="ECO:0007669"/>
    <property type="project" value="TreeGrafter"/>
</dbReference>
<dbReference type="GO" id="GO:0005524">
    <property type="term" value="F:ATP binding"/>
    <property type="evidence" value="ECO:0007669"/>
    <property type="project" value="UniProtKB-KW"/>
</dbReference>
<dbReference type="GO" id="GO:0035299">
    <property type="term" value="F:inositol-1,3,4,5,6-pentakisphosphate 2-kinase activity"/>
    <property type="evidence" value="ECO:0007669"/>
    <property type="project" value="UniProtKB-EC"/>
</dbReference>
<accession>A0A3N4LXR2</accession>
<gene>
    <name evidence="11" type="ORF">L211DRAFT_850252</name>
</gene>
<comment type="catalytic activity">
    <reaction evidence="9">
        <text>1D-myo-inositol 1,3,4,5,6-pentakisphosphate + ATP = 1D-myo-inositol hexakisphosphate + ADP + H(+)</text>
        <dbReference type="Rhea" id="RHEA:20313"/>
        <dbReference type="ChEBI" id="CHEBI:15378"/>
        <dbReference type="ChEBI" id="CHEBI:30616"/>
        <dbReference type="ChEBI" id="CHEBI:57733"/>
        <dbReference type="ChEBI" id="CHEBI:58130"/>
        <dbReference type="ChEBI" id="CHEBI:456216"/>
        <dbReference type="EC" id="2.7.1.158"/>
    </reaction>
</comment>
<evidence type="ECO:0000256" key="9">
    <source>
        <dbReference type="RuleBase" id="RU364126"/>
    </source>
</evidence>
<dbReference type="Proteomes" id="UP000267821">
    <property type="component" value="Unassembled WGS sequence"/>
</dbReference>
<evidence type="ECO:0000256" key="3">
    <source>
        <dbReference type="ARBA" id="ARBA00012023"/>
    </source>
</evidence>
<sequence length="542" mass="59766">MAATNLDQDVYGTPLHSRHESCEAEVSKEGFIEAGTRTSLANGGCDVYNGAHATGDTYRDVDVSAISTLPEAIQLSYVAEGAANIIYRFSLPSDFPEGVFPSGMDKTHLLRLRKALPSGSPNLPAFAALRKIFFPLFPKEFILDTCIIRIPEGLIEKENAILKKREEVGDRPVKRAGLYLVGPPPLSGIPVDDNRQKPTLFESYGSLIEDMTPAAPGVDAESGRYHREVLVEFKPKWLSPSPSAPAGARRCRTCALRISKEYKKHGTIVVGNGSGNPGHWCPFDLASGEPHRIRLAVRGILSQKGAILTGWKETNGRKGEINGYERMILEDKVVGYFCGPKGKMLLGLLKKYQGSWDQQGPAAIFGEKGDKNTEPLAGEDRDDGEWGDQWIENVKKYLMAMTVRDLTLFLKVDLSTPPARDPNASDESVQARIGDLDLKSPENGKAKYWIDVETKLREGGWYTATEKKTRHTNGHRPQVTRKASVAGDKRKHGEVEGEIVDGRKIGPTGESIEVLIERERDEEGLDEDIKPEETGTVSWCRL</sequence>
<evidence type="ECO:0000313" key="11">
    <source>
        <dbReference type="EMBL" id="RPB22835.1"/>
    </source>
</evidence>
<name>A0A3N4LXR2_9PEZI</name>
<evidence type="ECO:0000256" key="10">
    <source>
        <dbReference type="SAM" id="MobiDB-lite"/>
    </source>
</evidence>
<dbReference type="Pfam" id="PF06090">
    <property type="entry name" value="Ins_P5_2-kin"/>
    <property type="match status" value="1"/>
</dbReference>
<organism evidence="11 12">
    <name type="scientific">Terfezia boudieri ATCC MYA-4762</name>
    <dbReference type="NCBI Taxonomy" id="1051890"/>
    <lineage>
        <taxon>Eukaryota</taxon>
        <taxon>Fungi</taxon>
        <taxon>Dikarya</taxon>
        <taxon>Ascomycota</taxon>
        <taxon>Pezizomycotina</taxon>
        <taxon>Pezizomycetes</taxon>
        <taxon>Pezizales</taxon>
        <taxon>Pezizaceae</taxon>
        <taxon>Terfezia</taxon>
    </lineage>
</organism>
<dbReference type="PANTHER" id="PTHR14456:SF2">
    <property type="entry name" value="INOSITOL-PENTAKISPHOSPHATE 2-KINASE"/>
    <property type="match status" value="1"/>
</dbReference>
<dbReference type="InParanoid" id="A0A3N4LXR2"/>
<evidence type="ECO:0000256" key="6">
    <source>
        <dbReference type="ARBA" id="ARBA00022741"/>
    </source>
</evidence>
<dbReference type="InterPro" id="IPR009286">
    <property type="entry name" value="Ins_P5_2-kin"/>
</dbReference>
<evidence type="ECO:0000256" key="4">
    <source>
        <dbReference type="ARBA" id="ARBA00014846"/>
    </source>
</evidence>
<dbReference type="STRING" id="1051890.A0A3N4LXR2"/>
<dbReference type="EMBL" id="ML121549">
    <property type="protein sequence ID" value="RPB22835.1"/>
    <property type="molecule type" value="Genomic_DNA"/>
</dbReference>
<keyword evidence="8 9" id="KW-0067">ATP-binding</keyword>
<keyword evidence="6 9" id="KW-0547">Nucleotide-binding</keyword>
<reference evidence="11 12" key="1">
    <citation type="journal article" date="2018" name="Nat. Ecol. Evol.">
        <title>Pezizomycetes genomes reveal the molecular basis of ectomycorrhizal truffle lifestyle.</title>
        <authorList>
            <person name="Murat C."/>
            <person name="Payen T."/>
            <person name="Noel B."/>
            <person name="Kuo A."/>
            <person name="Morin E."/>
            <person name="Chen J."/>
            <person name="Kohler A."/>
            <person name="Krizsan K."/>
            <person name="Balestrini R."/>
            <person name="Da Silva C."/>
            <person name="Montanini B."/>
            <person name="Hainaut M."/>
            <person name="Levati E."/>
            <person name="Barry K.W."/>
            <person name="Belfiori B."/>
            <person name="Cichocki N."/>
            <person name="Clum A."/>
            <person name="Dockter R.B."/>
            <person name="Fauchery L."/>
            <person name="Guy J."/>
            <person name="Iotti M."/>
            <person name="Le Tacon F."/>
            <person name="Lindquist E.A."/>
            <person name="Lipzen A."/>
            <person name="Malagnac F."/>
            <person name="Mello A."/>
            <person name="Molinier V."/>
            <person name="Miyauchi S."/>
            <person name="Poulain J."/>
            <person name="Riccioni C."/>
            <person name="Rubini A."/>
            <person name="Sitrit Y."/>
            <person name="Splivallo R."/>
            <person name="Traeger S."/>
            <person name="Wang M."/>
            <person name="Zifcakova L."/>
            <person name="Wipf D."/>
            <person name="Zambonelli A."/>
            <person name="Paolocci F."/>
            <person name="Nowrousian M."/>
            <person name="Ottonello S."/>
            <person name="Baldrian P."/>
            <person name="Spatafora J.W."/>
            <person name="Henrissat B."/>
            <person name="Nagy L.G."/>
            <person name="Aury J.M."/>
            <person name="Wincker P."/>
            <person name="Grigoriev I.V."/>
            <person name="Bonfante P."/>
            <person name="Martin F.M."/>
        </authorList>
    </citation>
    <scope>NUCLEOTIDE SEQUENCE [LARGE SCALE GENOMIC DNA]</scope>
    <source>
        <strain evidence="11 12">ATCC MYA-4762</strain>
    </source>
</reference>
<dbReference type="AlphaFoldDB" id="A0A3N4LXR2"/>
<feature type="region of interest" description="Disordered" evidence="10">
    <location>
        <begin position="364"/>
        <end position="384"/>
    </location>
</feature>
<evidence type="ECO:0000256" key="8">
    <source>
        <dbReference type="ARBA" id="ARBA00022840"/>
    </source>
</evidence>
<keyword evidence="5 9" id="KW-0808">Transferase</keyword>